<evidence type="ECO:0000313" key="7">
    <source>
        <dbReference type="EMBL" id="RLV47653.1"/>
    </source>
</evidence>
<evidence type="ECO:0000256" key="1">
    <source>
        <dbReference type="ARBA" id="ARBA00004141"/>
    </source>
</evidence>
<keyword evidence="8" id="KW-1185">Reference proteome</keyword>
<comment type="subcellular location">
    <subcellularLocation>
        <location evidence="1">Membrane</location>
        <topology evidence="1">Multi-pass membrane protein</topology>
    </subcellularLocation>
</comment>
<sequence>MADAVVLAPLAVGCALVAAGAAKVRDPGAPTTALADLGVPDVLRRLLRRPRWLPWLEVVLGLALLLPGPGFLVTAVLVAVLLAAYTVLVVRVVATGREAECDCFGGLGGGHVGAMTVVRNQLLLAAAVLAVVDAVRGHSLVGRLGALDAGDVGWLVAVVLVGVLVAATVHRDAGGAARAGIPFLHVQGADGTAVSLPELASERPQLLVTLSTSCSSCAKVTDAIGDWPARLPGVDVHVLSALPAGEPTPPGWPAVLHDPQERVSAVLGLVRPSAVLLGADALVAGGPVHGASAVIGFADEIEAQLRRR</sequence>
<evidence type="ECO:0000256" key="3">
    <source>
        <dbReference type="ARBA" id="ARBA00022989"/>
    </source>
</evidence>
<dbReference type="Pfam" id="PF07291">
    <property type="entry name" value="MauE"/>
    <property type="match status" value="1"/>
</dbReference>
<feature type="transmembrane region" description="Helical" evidence="5">
    <location>
        <begin position="152"/>
        <end position="169"/>
    </location>
</feature>
<evidence type="ECO:0000256" key="2">
    <source>
        <dbReference type="ARBA" id="ARBA00022692"/>
    </source>
</evidence>
<feature type="domain" description="Methylamine utilisation protein MauE" evidence="6">
    <location>
        <begin position="4"/>
        <end position="131"/>
    </location>
</feature>
<reference evidence="7 8" key="1">
    <citation type="submission" date="2018-10" db="EMBL/GenBank/DDBJ databases">
        <title>Marmoricola sp. 4Q3S-7 whole genome shotgun sequence.</title>
        <authorList>
            <person name="Li F."/>
        </authorList>
    </citation>
    <scope>NUCLEOTIDE SEQUENCE [LARGE SCALE GENOMIC DNA]</scope>
    <source>
        <strain evidence="7 8">4Q3S-7</strain>
    </source>
</reference>
<dbReference type="EMBL" id="RDBE01000010">
    <property type="protein sequence ID" value="RLV47653.1"/>
    <property type="molecule type" value="Genomic_DNA"/>
</dbReference>
<proteinExistence type="predicted"/>
<feature type="transmembrane region" description="Helical" evidence="5">
    <location>
        <begin position="122"/>
        <end position="140"/>
    </location>
</feature>
<feature type="transmembrane region" description="Helical" evidence="5">
    <location>
        <begin position="59"/>
        <end position="88"/>
    </location>
</feature>
<keyword evidence="4 5" id="KW-0472">Membrane</keyword>
<dbReference type="RefSeq" id="WP_121807159.1">
    <property type="nucleotide sequence ID" value="NZ_RDBE01000010.1"/>
</dbReference>
<dbReference type="GO" id="GO:0030416">
    <property type="term" value="P:methylamine metabolic process"/>
    <property type="evidence" value="ECO:0007669"/>
    <property type="project" value="InterPro"/>
</dbReference>
<dbReference type="Proteomes" id="UP000281708">
    <property type="component" value="Unassembled WGS sequence"/>
</dbReference>
<evidence type="ECO:0000259" key="6">
    <source>
        <dbReference type="Pfam" id="PF07291"/>
    </source>
</evidence>
<name>A0A3L8NYL1_9ACTN</name>
<evidence type="ECO:0000256" key="5">
    <source>
        <dbReference type="SAM" id="Phobius"/>
    </source>
</evidence>
<gene>
    <name evidence="7" type="ORF">D9V37_15950</name>
</gene>
<protein>
    <recommendedName>
        <fullName evidence="6">Methylamine utilisation protein MauE domain-containing protein</fullName>
    </recommendedName>
</protein>
<accession>A0A3L8NYL1</accession>
<dbReference type="InterPro" id="IPR009908">
    <property type="entry name" value="Methylamine_util_MauE"/>
</dbReference>
<keyword evidence="3 5" id="KW-1133">Transmembrane helix</keyword>
<evidence type="ECO:0000256" key="4">
    <source>
        <dbReference type="ARBA" id="ARBA00023136"/>
    </source>
</evidence>
<dbReference type="GO" id="GO:0016020">
    <property type="term" value="C:membrane"/>
    <property type="evidence" value="ECO:0007669"/>
    <property type="project" value="UniProtKB-SubCell"/>
</dbReference>
<dbReference type="AlphaFoldDB" id="A0A3L8NYL1"/>
<organism evidence="7 8">
    <name type="scientific">Nocardioides mangrovicus</name>
    <dbReference type="NCBI Taxonomy" id="2478913"/>
    <lineage>
        <taxon>Bacteria</taxon>
        <taxon>Bacillati</taxon>
        <taxon>Actinomycetota</taxon>
        <taxon>Actinomycetes</taxon>
        <taxon>Propionibacteriales</taxon>
        <taxon>Nocardioidaceae</taxon>
        <taxon>Nocardioides</taxon>
    </lineage>
</organism>
<keyword evidence="2 5" id="KW-0812">Transmembrane</keyword>
<comment type="caution">
    <text evidence="7">The sequence shown here is derived from an EMBL/GenBank/DDBJ whole genome shotgun (WGS) entry which is preliminary data.</text>
</comment>
<evidence type="ECO:0000313" key="8">
    <source>
        <dbReference type="Proteomes" id="UP000281708"/>
    </source>
</evidence>